<protein>
    <submittedName>
        <fullName evidence="2">Aminotransferase class V-fold PLP-dependent enzyme</fullName>
    </submittedName>
</protein>
<name>A0ABX5SW79_9MICO</name>
<evidence type="ECO:0000313" key="2">
    <source>
        <dbReference type="EMBL" id="QBR89075.1"/>
    </source>
</evidence>
<evidence type="ECO:0000313" key="3">
    <source>
        <dbReference type="Proteomes" id="UP000295748"/>
    </source>
</evidence>
<reference evidence="2 3" key="1">
    <citation type="submission" date="2019-03" db="EMBL/GenBank/DDBJ databases">
        <authorList>
            <person name="Dong K."/>
        </authorList>
    </citation>
    <scope>NUCLEOTIDE SEQUENCE [LARGE SCALE GENOMIC DNA]</scope>
    <source>
        <strain evidence="3">dk512</strain>
    </source>
</reference>
<accession>A0ABX5SW79</accession>
<dbReference type="SUPFAM" id="SSF53383">
    <property type="entry name" value="PLP-dependent transferases"/>
    <property type="match status" value="1"/>
</dbReference>
<dbReference type="PANTHER" id="PTHR43586">
    <property type="entry name" value="CYSTEINE DESULFURASE"/>
    <property type="match status" value="1"/>
</dbReference>
<dbReference type="Pfam" id="PF00266">
    <property type="entry name" value="Aminotran_5"/>
    <property type="match status" value="1"/>
</dbReference>
<keyword evidence="2" id="KW-0808">Transferase</keyword>
<keyword evidence="2" id="KW-0032">Aminotransferase</keyword>
<proteinExistence type="predicted"/>
<dbReference type="InterPro" id="IPR000192">
    <property type="entry name" value="Aminotrans_V_dom"/>
</dbReference>
<feature type="domain" description="Aminotransferase class V" evidence="1">
    <location>
        <begin position="108"/>
        <end position="344"/>
    </location>
</feature>
<organism evidence="2 3">
    <name type="scientific">Microbacterium wangchenii</name>
    <dbReference type="NCBI Taxonomy" id="2541726"/>
    <lineage>
        <taxon>Bacteria</taxon>
        <taxon>Bacillati</taxon>
        <taxon>Actinomycetota</taxon>
        <taxon>Actinomycetes</taxon>
        <taxon>Micrococcales</taxon>
        <taxon>Microbacteriaceae</taxon>
        <taxon>Microbacterium</taxon>
    </lineage>
</organism>
<gene>
    <name evidence="2" type="ORF">E4K62_10495</name>
</gene>
<dbReference type="Gene3D" id="3.40.640.10">
    <property type="entry name" value="Type I PLP-dependent aspartate aminotransferase-like (Major domain)"/>
    <property type="match status" value="1"/>
</dbReference>
<dbReference type="InterPro" id="IPR015422">
    <property type="entry name" value="PyrdxlP-dep_Trfase_small"/>
</dbReference>
<dbReference type="EMBL" id="CP038266">
    <property type="protein sequence ID" value="QBR89075.1"/>
    <property type="molecule type" value="Genomic_DNA"/>
</dbReference>
<dbReference type="PANTHER" id="PTHR43586:SF21">
    <property type="entry name" value="PYRIDOXAL PHOSPHATE (PLP)-DEPENDENT ASPARTATE AMINOTRANSFERASE SUPERFAMILY"/>
    <property type="match status" value="1"/>
</dbReference>
<dbReference type="InterPro" id="IPR015421">
    <property type="entry name" value="PyrdxlP-dep_Trfase_major"/>
</dbReference>
<dbReference type="InterPro" id="IPR015424">
    <property type="entry name" value="PyrdxlP-dep_Trfase"/>
</dbReference>
<dbReference type="GO" id="GO:0008483">
    <property type="term" value="F:transaminase activity"/>
    <property type="evidence" value="ECO:0007669"/>
    <property type="project" value="UniProtKB-KW"/>
</dbReference>
<keyword evidence="3" id="KW-1185">Reference proteome</keyword>
<sequence>MIGHRLHDAQGVRVDAVIDQRVIGHPRIISAGHGWHPDPVVVRCLAREEPRSVTSPSPLPLADARSAFTGGRDYLSACTMGLPPRATVDAVTADLAAAAAGRPDVAAAVHDTERSRAAYARLVHAEVDDVAIAAQVSVAVSMVAASAPDGAEILCADGDFSSVMLPFAQTGRGVRVRTAPLADLAAAVGPDTWLVAYSLVQSATGEIADADAIGRAARAVGAWTLCDLSQAVGWLPVTASWFDASVCHAYKWLCAPRGVAFVTVTKEFGEHLRPVQGGWYAGEDPWASCYGVDIEFAASARRFDVSPAWQAFVGAAPALELFADVDADALHDHATGLAAAFREGMGLPSPARQSAIVTWPDADGAALGRLRAAGITASGRAGRARVGFHLFNDAEDVARALTALGR</sequence>
<dbReference type="Proteomes" id="UP000295748">
    <property type="component" value="Chromosome"/>
</dbReference>
<dbReference type="Gene3D" id="3.90.1150.10">
    <property type="entry name" value="Aspartate Aminotransferase, domain 1"/>
    <property type="match status" value="1"/>
</dbReference>
<evidence type="ECO:0000259" key="1">
    <source>
        <dbReference type="Pfam" id="PF00266"/>
    </source>
</evidence>